<dbReference type="Proteomes" id="UP000634136">
    <property type="component" value="Unassembled WGS sequence"/>
</dbReference>
<name>A0A834SNB2_9FABA</name>
<dbReference type="EMBL" id="JAAIUW010000012">
    <property type="protein sequence ID" value="KAF7805828.1"/>
    <property type="molecule type" value="Genomic_DNA"/>
</dbReference>
<comment type="caution">
    <text evidence="1">The sequence shown here is derived from an EMBL/GenBank/DDBJ whole genome shotgun (WGS) entry which is preliminary data.</text>
</comment>
<proteinExistence type="predicted"/>
<protein>
    <submittedName>
        <fullName evidence="1">Uncharacterized protein</fullName>
    </submittedName>
</protein>
<keyword evidence="2" id="KW-1185">Reference proteome</keyword>
<evidence type="ECO:0000313" key="2">
    <source>
        <dbReference type="Proteomes" id="UP000634136"/>
    </source>
</evidence>
<reference evidence="1" key="1">
    <citation type="submission" date="2020-09" db="EMBL/GenBank/DDBJ databases">
        <title>Genome-Enabled Discovery of Anthraquinone Biosynthesis in Senna tora.</title>
        <authorList>
            <person name="Kang S.-H."/>
            <person name="Pandey R.P."/>
            <person name="Lee C.-M."/>
            <person name="Sim J.-S."/>
            <person name="Jeong J.-T."/>
            <person name="Choi B.-S."/>
            <person name="Jung M."/>
            <person name="Ginzburg D."/>
            <person name="Zhao K."/>
            <person name="Won S.Y."/>
            <person name="Oh T.-J."/>
            <person name="Yu Y."/>
            <person name="Kim N.-H."/>
            <person name="Lee O.R."/>
            <person name="Lee T.-H."/>
            <person name="Bashyal P."/>
            <person name="Kim T.-S."/>
            <person name="Lee W.-H."/>
            <person name="Kawkins C."/>
            <person name="Kim C.-K."/>
            <person name="Kim J.S."/>
            <person name="Ahn B.O."/>
            <person name="Rhee S.Y."/>
            <person name="Sohng J.K."/>
        </authorList>
    </citation>
    <scope>NUCLEOTIDE SEQUENCE</scope>
    <source>
        <tissue evidence="1">Leaf</tissue>
    </source>
</reference>
<sequence>MSATATSLLTVGIWVRIPMG</sequence>
<accession>A0A834SNB2</accession>
<gene>
    <name evidence="1" type="ORF">G2W53_037989</name>
</gene>
<evidence type="ECO:0000313" key="1">
    <source>
        <dbReference type="EMBL" id="KAF7805828.1"/>
    </source>
</evidence>
<dbReference type="AlphaFoldDB" id="A0A834SNB2"/>
<organism evidence="1 2">
    <name type="scientific">Senna tora</name>
    <dbReference type="NCBI Taxonomy" id="362788"/>
    <lineage>
        <taxon>Eukaryota</taxon>
        <taxon>Viridiplantae</taxon>
        <taxon>Streptophyta</taxon>
        <taxon>Embryophyta</taxon>
        <taxon>Tracheophyta</taxon>
        <taxon>Spermatophyta</taxon>
        <taxon>Magnoliopsida</taxon>
        <taxon>eudicotyledons</taxon>
        <taxon>Gunneridae</taxon>
        <taxon>Pentapetalae</taxon>
        <taxon>rosids</taxon>
        <taxon>fabids</taxon>
        <taxon>Fabales</taxon>
        <taxon>Fabaceae</taxon>
        <taxon>Caesalpinioideae</taxon>
        <taxon>Cassia clade</taxon>
        <taxon>Senna</taxon>
    </lineage>
</organism>